<organism evidence="1">
    <name type="scientific">marine metagenome</name>
    <dbReference type="NCBI Taxonomy" id="408172"/>
    <lineage>
        <taxon>unclassified sequences</taxon>
        <taxon>metagenomes</taxon>
        <taxon>ecological metagenomes</taxon>
    </lineage>
</organism>
<proteinExistence type="predicted"/>
<gene>
    <name evidence="1" type="ORF">METZ01_LOCUS247463</name>
</gene>
<accession>A0A382I5S8</accession>
<evidence type="ECO:0008006" key="2">
    <source>
        <dbReference type="Google" id="ProtNLM"/>
    </source>
</evidence>
<name>A0A382I5S8_9ZZZZ</name>
<dbReference type="AlphaFoldDB" id="A0A382I5S8"/>
<dbReference type="EMBL" id="UINC01065198">
    <property type="protein sequence ID" value="SVB94609.1"/>
    <property type="molecule type" value="Genomic_DNA"/>
</dbReference>
<reference evidence="1" key="1">
    <citation type="submission" date="2018-05" db="EMBL/GenBank/DDBJ databases">
        <authorList>
            <person name="Lanie J.A."/>
            <person name="Ng W.-L."/>
            <person name="Kazmierczak K.M."/>
            <person name="Andrzejewski T.M."/>
            <person name="Davidsen T.M."/>
            <person name="Wayne K.J."/>
            <person name="Tettelin H."/>
            <person name="Glass J.I."/>
            <person name="Rusch D."/>
            <person name="Podicherti R."/>
            <person name="Tsui H.-C.T."/>
            <person name="Winkler M.E."/>
        </authorList>
    </citation>
    <scope>NUCLEOTIDE SEQUENCE</scope>
</reference>
<protein>
    <recommendedName>
        <fullName evidence="2">Lipoprotein</fullName>
    </recommendedName>
</protein>
<evidence type="ECO:0000313" key="1">
    <source>
        <dbReference type="EMBL" id="SVB94609.1"/>
    </source>
</evidence>
<sequence>MQKTFYIFLLFLLLLGGCTEESRNKIFKQADNLLGKDLRVSYVADSGAIVKSWTVRDGKVTTHKDEQGGTSGYYYFWSVESGYVQVPIVRSIVEEIKL</sequence>
<dbReference type="PROSITE" id="PS51257">
    <property type="entry name" value="PROKAR_LIPOPROTEIN"/>
    <property type="match status" value="1"/>
</dbReference>